<dbReference type="EMBL" id="JAHDVG010000487">
    <property type="protein sequence ID" value="KAH1166523.1"/>
    <property type="molecule type" value="Genomic_DNA"/>
</dbReference>
<proteinExistence type="predicted"/>
<gene>
    <name evidence="1" type="ORF">KIL84_015695</name>
</gene>
<comment type="caution">
    <text evidence="1">The sequence shown here is derived from an EMBL/GenBank/DDBJ whole genome shotgun (WGS) entry which is preliminary data.</text>
</comment>
<accession>A0A9D3WSG5</accession>
<name>A0A9D3WSG5_9SAUR</name>
<sequence length="143" mass="15685">MILLTFSYGLFPTRSLNSPFATAHPVVFEVMMMSQAGKKGLDFALGYTIRAHVPSGCRSIRKDAGMAKGSCNSSALQVNGCWLHDPGSGQHWPMEGSIARLDTECTETQHNVENQLQENLQRVVVFRAAPNSSFRPPLSQGNF</sequence>
<dbReference type="Proteomes" id="UP000827986">
    <property type="component" value="Unassembled WGS sequence"/>
</dbReference>
<evidence type="ECO:0000313" key="2">
    <source>
        <dbReference type="Proteomes" id="UP000827986"/>
    </source>
</evidence>
<dbReference type="AlphaFoldDB" id="A0A9D3WSG5"/>
<evidence type="ECO:0000313" key="1">
    <source>
        <dbReference type="EMBL" id="KAH1166523.1"/>
    </source>
</evidence>
<keyword evidence="2" id="KW-1185">Reference proteome</keyword>
<protein>
    <submittedName>
        <fullName evidence="1">Uncharacterized protein</fullName>
    </submittedName>
</protein>
<organism evidence="1 2">
    <name type="scientific">Mauremys mutica</name>
    <name type="common">yellowpond turtle</name>
    <dbReference type="NCBI Taxonomy" id="74926"/>
    <lineage>
        <taxon>Eukaryota</taxon>
        <taxon>Metazoa</taxon>
        <taxon>Chordata</taxon>
        <taxon>Craniata</taxon>
        <taxon>Vertebrata</taxon>
        <taxon>Euteleostomi</taxon>
        <taxon>Archelosauria</taxon>
        <taxon>Testudinata</taxon>
        <taxon>Testudines</taxon>
        <taxon>Cryptodira</taxon>
        <taxon>Durocryptodira</taxon>
        <taxon>Testudinoidea</taxon>
        <taxon>Geoemydidae</taxon>
        <taxon>Geoemydinae</taxon>
        <taxon>Mauremys</taxon>
    </lineage>
</organism>
<reference evidence="1" key="1">
    <citation type="submission" date="2021-09" db="EMBL/GenBank/DDBJ databases">
        <title>The genome of Mauremys mutica provides insights into the evolution of semi-aquatic lifestyle.</title>
        <authorList>
            <person name="Gong S."/>
            <person name="Gao Y."/>
        </authorList>
    </citation>
    <scope>NUCLEOTIDE SEQUENCE</scope>
    <source>
        <strain evidence="1">MM-2020</strain>
        <tissue evidence="1">Muscle</tissue>
    </source>
</reference>